<evidence type="ECO:0000313" key="3">
    <source>
        <dbReference type="Proteomes" id="UP000799779"/>
    </source>
</evidence>
<dbReference type="EMBL" id="ML977560">
    <property type="protein sequence ID" value="KAF2006112.1"/>
    <property type="molecule type" value="Genomic_DNA"/>
</dbReference>
<accession>A0A6A5WWL4</accession>
<organism evidence="2 3">
    <name type="scientific">Amniculicola lignicola CBS 123094</name>
    <dbReference type="NCBI Taxonomy" id="1392246"/>
    <lineage>
        <taxon>Eukaryota</taxon>
        <taxon>Fungi</taxon>
        <taxon>Dikarya</taxon>
        <taxon>Ascomycota</taxon>
        <taxon>Pezizomycotina</taxon>
        <taxon>Dothideomycetes</taxon>
        <taxon>Pleosporomycetidae</taxon>
        <taxon>Pleosporales</taxon>
        <taxon>Amniculicolaceae</taxon>
        <taxon>Amniculicola</taxon>
    </lineage>
</organism>
<feature type="region of interest" description="Disordered" evidence="1">
    <location>
        <begin position="77"/>
        <end position="110"/>
    </location>
</feature>
<keyword evidence="3" id="KW-1185">Reference proteome</keyword>
<feature type="compositionally biased region" description="Basic and acidic residues" evidence="1">
    <location>
        <begin position="91"/>
        <end position="101"/>
    </location>
</feature>
<evidence type="ECO:0000313" key="2">
    <source>
        <dbReference type="EMBL" id="KAF2006112.1"/>
    </source>
</evidence>
<sequence>MAESNIRIPSHDPHDSSPDSDCFYSPMAVSAYDPLSHVGDSFSDTRSSSVNSTGTQIHHNISRLGTFGMDAGSNTHTLNLPPSTDFATSPTRERITKERSRAVSSESQLTITPSRVLTNPISTPGSTGTQIRHRTLRDFSDEISVLGGIMVGTMDGGESDERLQKGFLSGDYVTILNPPPEPEVEQAKKRRAFWNVLCCT</sequence>
<gene>
    <name evidence="2" type="ORF">P154DRAFT_570186</name>
</gene>
<feature type="compositionally biased region" description="Polar residues" evidence="1">
    <location>
        <begin position="77"/>
        <end position="90"/>
    </location>
</feature>
<evidence type="ECO:0000256" key="1">
    <source>
        <dbReference type="SAM" id="MobiDB-lite"/>
    </source>
</evidence>
<reference evidence="2" key="1">
    <citation type="journal article" date="2020" name="Stud. Mycol.">
        <title>101 Dothideomycetes genomes: a test case for predicting lifestyles and emergence of pathogens.</title>
        <authorList>
            <person name="Haridas S."/>
            <person name="Albert R."/>
            <person name="Binder M."/>
            <person name="Bloem J."/>
            <person name="Labutti K."/>
            <person name="Salamov A."/>
            <person name="Andreopoulos B."/>
            <person name="Baker S."/>
            <person name="Barry K."/>
            <person name="Bills G."/>
            <person name="Bluhm B."/>
            <person name="Cannon C."/>
            <person name="Castanera R."/>
            <person name="Culley D."/>
            <person name="Daum C."/>
            <person name="Ezra D."/>
            <person name="Gonzalez J."/>
            <person name="Henrissat B."/>
            <person name="Kuo A."/>
            <person name="Liang C."/>
            <person name="Lipzen A."/>
            <person name="Lutzoni F."/>
            <person name="Magnuson J."/>
            <person name="Mondo S."/>
            <person name="Nolan M."/>
            <person name="Ohm R."/>
            <person name="Pangilinan J."/>
            <person name="Park H.-J."/>
            <person name="Ramirez L."/>
            <person name="Alfaro M."/>
            <person name="Sun H."/>
            <person name="Tritt A."/>
            <person name="Yoshinaga Y."/>
            <person name="Zwiers L.-H."/>
            <person name="Turgeon B."/>
            <person name="Goodwin S."/>
            <person name="Spatafora J."/>
            <person name="Crous P."/>
            <person name="Grigoriev I."/>
        </authorList>
    </citation>
    <scope>NUCLEOTIDE SEQUENCE</scope>
    <source>
        <strain evidence="2">CBS 123094</strain>
    </source>
</reference>
<proteinExistence type="predicted"/>
<dbReference type="AlphaFoldDB" id="A0A6A5WWL4"/>
<name>A0A6A5WWL4_9PLEO</name>
<feature type="region of interest" description="Disordered" evidence="1">
    <location>
        <begin position="1"/>
        <end position="21"/>
    </location>
</feature>
<dbReference type="Proteomes" id="UP000799779">
    <property type="component" value="Unassembled WGS sequence"/>
</dbReference>
<protein>
    <submittedName>
        <fullName evidence="2">Uncharacterized protein</fullName>
    </submittedName>
</protein>